<dbReference type="InterPro" id="IPR048254">
    <property type="entry name" value="CDP_ALCOHOL_P_TRANSF_CS"/>
</dbReference>
<dbReference type="InterPro" id="IPR043130">
    <property type="entry name" value="CDP-OH_PTrfase_TM_dom"/>
</dbReference>
<keyword evidence="7 17" id="KW-0808">Transferase</keyword>
<evidence type="ECO:0000256" key="17">
    <source>
        <dbReference type="HAMAP-Rule" id="MF_02241"/>
    </source>
</evidence>
<evidence type="ECO:0000256" key="15">
    <source>
        <dbReference type="ARBA" id="ARBA00033137"/>
    </source>
</evidence>
<dbReference type="RefSeq" id="WP_167166106.1">
    <property type="nucleotide sequence ID" value="NZ_BAAAOO010000015.1"/>
</dbReference>
<feature type="transmembrane region" description="Helical" evidence="17">
    <location>
        <begin position="20"/>
        <end position="44"/>
    </location>
</feature>
<comment type="catalytic activity">
    <reaction evidence="13 17">
        <text>1,2-di-(9Z-octadecenoyl)-sn-glycero-3-cytidine-5'-diphosphate + 1D-myo-inositol 3-phosphate = 1,2-di-(9Z-octadecenoyl)-sn-glycero-3-phospho-(1D-myo-inositol-3-phosphate) + CMP + H(+)</text>
        <dbReference type="Rhea" id="RHEA:61216"/>
        <dbReference type="ChEBI" id="CHEBI:15378"/>
        <dbReference type="ChEBI" id="CHEBI:58401"/>
        <dbReference type="ChEBI" id="CHEBI:60377"/>
        <dbReference type="ChEBI" id="CHEBI:85356"/>
        <dbReference type="ChEBI" id="CHEBI:144472"/>
    </reaction>
</comment>
<evidence type="ECO:0000256" key="16">
    <source>
        <dbReference type="ARBA" id="ARBA00048865"/>
    </source>
</evidence>
<protein>
    <recommendedName>
        <fullName evidence="14 17">Phosphatidylinositol phosphate synthase</fullName>
        <shortName evidence="17">PIP synthase</shortName>
        <ecNumber evidence="17">2.7.8.-</ecNumber>
    </recommendedName>
    <alternativeName>
        <fullName evidence="15 17">CDP-diacylglycerol--D-myo-inositol-3-phosphate 3-phosphatidyltransferase</fullName>
    </alternativeName>
</protein>
<evidence type="ECO:0000313" key="20">
    <source>
        <dbReference type="Proteomes" id="UP000749311"/>
    </source>
</evidence>
<comment type="function">
    <text evidence="17">Catalyzes the conjugation of the 1'-hydroxyl group of D-myo-inositol-3-phosphate (also named L-myo-inositol-1-phosphate) with a lipid tail of cytidine diphosphate diacylglycerol (CDP-DAG), forming phosphatidylinositol phosphate (PIP) and CMP. PIP is a precursor of phosphatidylinositol (PI) which is an essential lipid required for cell wall formation.</text>
</comment>
<dbReference type="Proteomes" id="UP000749311">
    <property type="component" value="Unassembled WGS sequence"/>
</dbReference>
<comment type="pathway">
    <text evidence="2 17">Phospholipid metabolism; phosphatidylinositol phosphate biosynthesis.</text>
</comment>
<evidence type="ECO:0000256" key="10">
    <source>
        <dbReference type="ARBA" id="ARBA00022842"/>
    </source>
</evidence>
<evidence type="ECO:0000256" key="3">
    <source>
        <dbReference type="ARBA" id="ARBA00005189"/>
    </source>
</evidence>
<comment type="caution">
    <text evidence="19">The sequence shown here is derived from an EMBL/GenBank/DDBJ whole genome shotgun (WGS) entry which is preliminary data.</text>
</comment>
<keyword evidence="12 17" id="KW-0472">Membrane</keyword>
<comment type="subcellular location">
    <subcellularLocation>
        <location evidence="1 17">Cell membrane</location>
        <topology evidence="1 17">Multi-pass membrane protein</topology>
    </subcellularLocation>
</comment>
<evidence type="ECO:0000313" key="19">
    <source>
        <dbReference type="EMBL" id="NIH56856.1"/>
    </source>
</evidence>
<dbReference type="EC" id="2.7.8.-" evidence="17"/>
<keyword evidence="9 17" id="KW-0479">Metal-binding</keyword>
<dbReference type="EMBL" id="JAAMOZ010000001">
    <property type="protein sequence ID" value="NIH56856.1"/>
    <property type="molecule type" value="Genomic_DNA"/>
</dbReference>
<reference evidence="19 20" key="1">
    <citation type="submission" date="2020-02" db="EMBL/GenBank/DDBJ databases">
        <title>Sequencing the genomes of 1000 actinobacteria strains.</title>
        <authorList>
            <person name="Klenk H.-P."/>
        </authorList>
    </citation>
    <scope>NUCLEOTIDE SEQUENCE [LARGE SCALE GENOMIC DNA]</scope>
    <source>
        <strain evidence="19 20">DSM 19609</strain>
    </source>
</reference>
<proteinExistence type="inferred from homology"/>
<keyword evidence="10 17" id="KW-0460">Magnesium</keyword>
<keyword evidence="8 17" id="KW-0812">Transmembrane</keyword>
<evidence type="ECO:0000256" key="18">
    <source>
        <dbReference type="RuleBase" id="RU003750"/>
    </source>
</evidence>
<keyword evidence="17" id="KW-0443">Lipid metabolism</keyword>
<accession>A0ABX0SJF0</accession>
<organism evidence="19 20">
    <name type="scientific">Brooklawnia cerclae</name>
    <dbReference type="NCBI Taxonomy" id="349934"/>
    <lineage>
        <taxon>Bacteria</taxon>
        <taxon>Bacillati</taxon>
        <taxon>Actinomycetota</taxon>
        <taxon>Actinomycetes</taxon>
        <taxon>Propionibacteriales</taxon>
        <taxon>Propionibacteriaceae</taxon>
        <taxon>Brooklawnia</taxon>
    </lineage>
</organism>
<evidence type="ECO:0000256" key="2">
    <source>
        <dbReference type="ARBA" id="ARBA00004805"/>
    </source>
</evidence>
<feature type="binding site" evidence="17">
    <location>
        <position position="86"/>
    </location>
    <ligand>
        <name>Mg(2+)</name>
        <dbReference type="ChEBI" id="CHEBI:18420"/>
        <label>1</label>
    </ligand>
</feature>
<feature type="binding site" evidence="17">
    <location>
        <position position="65"/>
    </location>
    <ligand>
        <name>Mg(2+)</name>
        <dbReference type="ChEBI" id="CHEBI:18420"/>
        <label>2</label>
    </ligand>
</feature>
<evidence type="ECO:0000256" key="14">
    <source>
        <dbReference type="ARBA" id="ARBA00024082"/>
    </source>
</evidence>
<comment type="subunit">
    <text evidence="5 17">Homodimer.</text>
</comment>
<feature type="binding site" evidence="17">
    <location>
        <position position="90"/>
    </location>
    <ligand>
        <name>Mg(2+)</name>
        <dbReference type="ChEBI" id="CHEBI:18420"/>
        <label>2</label>
    </ligand>
</feature>
<comment type="similarity">
    <text evidence="4 17 18">Belongs to the CDP-alcohol phosphatidyltransferase class-I family.</text>
</comment>
<dbReference type="Gene3D" id="1.20.120.1760">
    <property type="match status" value="1"/>
</dbReference>
<dbReference type="GO" id="GO:0008444">
    <property type="term" value="F:CDP-diacylglycerol-glycerol-3-phosphate 3-phosphatidyltransferase activity"/>
    <property type="evidence" value="ECO:0007669"/>
    <property type="project" value="UniProtKB-EC"/>
</dbReference>
<evidence type="ECO:0000256" key="5">
    <source>
        <dbReference type="ARBA" id="ARBA00011738"/>
    </source>
</evidence>
<keyword evidence="11 17" id="KW-1133">Transmembrane helix</keyword>
<feature type="binding site" evidence="17">
    <location>
        <position position="79"/>
    </location>
    <ligand>
        <name>a CDP-1,2-diacyl-sn-glycerol</name>
        <dbReference type="ChEBI" id="CHEBI:58332"/>
    </ligand>
</feature>
<evidence type="ECO:0000256" key="13">
    <source>
        <dbReference type="ARBA" id="ARBA00023935"/>
    </source>
</evidence>
<dbReference type="PROSITE" id="PS00379">
    <property type="entry name" value="CDP_ALCOHOL_P_TRANSF"/>
    <property type="match status" value="1"/>
</dbReference>
<keyword evidence="17" id="KW-1208">Phospholipid metabolism</keyword>
<comment type="caution">
    <text evidence="17">Lacks conserved residue(s) required for the propagation of feature annotation.</text>
</comment>
<feature type="binding site" evidence="17">
    <location>
        <position position="73"/>
    </location>
    <ligand>
        <name>a CDP-1,2-diacyl-sn-glycerol</name>
        <dbReference type="ChEBI" id="CHEBI:58332"/>
    </ligand>
</feature>
<evidence type="ECO:0000256" key="1">
    <source>
        <dbReference type="ARBA" id="ARBA00004651"/>
    </source>
</evidence>
<dbReference type="InterPro" id="IPR044268">
    <property type="entry name" value="PIP_synthase_PgsA1"/>
</dbReference>
<evidence type="ECO:0000256" key="4">
    <source>
        <dbReference type="ARBA" id="ARBA00010441"/>
    </source>
</evidence>
<name>A0ABX0SJF0_9ACTN</name>
<comment type="catalytic activity">
    <reaction evidence="16 17">
        <text>a CDP-1,2-diacyl-sn-glycerol + 1D-myo-inositol 3-phosphate = a 1,2-diacyl-sn-glycero-3-phospho-(1D-myo-inositol-3-phosphate) + CMP + H(+)</text>
        <dbReference type="Rhea" id="RHEA:60504"/>
        <dbReference type="ChEBI" id="CHEBI:15378"/>
        <dbReference type="ChEBI" id="CHEBI:58088"/>
        <dbReference type="ChEBI" id="CHEBI:58332"/>
        <dbReference type="ChEBI" id="CHEBI:58401"/>
        <dbReference type="ChEBI" id="CHEBI:60377"/>
    </reaction>
</comment>
<sequence length="205" mass="21520">MLEKLRSRWTRVILPPARGLLRLGISPDVVTWVGTVATVAIALICFPRGWLWQGVAALVVFIFSDSLDGTMARESGRSSRWGAFLDSTLDRIADGAIFGGLALYFAGPGDSVPWAAAGIGALVFGQVTSYTKARGESLGIAVNGGLAGRADRLLLGLLGALLTGLLGLDWILAAVLIVLCVAGAFTVGQRMVIVQRGIRAADEDI</sequence>
<evidence type="ECO:0000256" key="9">
    <source>
        <dbReference type="ARBA" id="ARBA00022723"/>
    </source>
</evidence>
<dbReference type="InterPro" id="IPR000462">
    <property type="entry name" value="CDP-OH_P_trans"/>
</dbReference>
<keyword evidence="20" id="KW-1185">Reference proteome</keyword>
<evidence type="ECO:0000256" key="7">
    <source>
        <dbReference type="ARBA" id="ARBA00022679"/>
    </source>
</evidence>
<feature type="binding site" evidence="17">
    <location>
        <position position="68"/>
    </location>
    <ligand>
        <name>Mg(2+)</name>
        <dbReference type="ChEBI" id="CHEBI:18420"/>
        <label>1</label>
    </ligand>
</feature>
<feature type="transmembrane region" description="Helical" evidence="17">
    <location>
        <begin position="152"/>
        <end position="185"/>
    </location>
</feature>
<dbReference type="NCBIfam" id="NF045883">
    <property type="entry name" value="PIPSynth"/>
    <property type="match status" value="1"/>
</dbReference>
<comment type="pathway">
    <text evidence="3">Lipid metabolism.</text>
</comment>
<keyword evidence="17" id="KW-0594">Phospholipid biosynthesis</keyword>
<evidence type="ECO:0000256" key="11">
    <source>
        <dbReference type="ARBA" id="ARBA00022989"/>
    </source>
</evidence>
<evidence type="ECO:0000256" key="8">
    <source>
        <dbReference type="ARBA" id="ARBA00022692"/>
    </source>
</evidence>
<comment type="cofactor">
    <cofactor evidence="17">
        <name>Mg(2+)</name>
        <dbReference type="ChEBI" id="CHEBI:18420"/>
    </cofactor>
    <text evidence="17">Contains a di-nuclear catalytic Mg(2+) center.</text>
</comment>
<feature type="binding site" evidence="17">
    <location>
        <position position="69"/>
    </location>
    <ligand>
        <name>a CDP-1,2-diacyl-sn-glycerol</name>
        <dbReference type="ChEBI" id="CHEBI:58332"/>
    </ligand>
</feature>
<feature type="binding site" evidence="17">
    <location>
        <begin position="28"/>
        <end position="31"/>
    </location>
    <ligand>
        <name>a CDP-1,2-diacyl-sn-glycerol</name>
        <dbReference type="ChEBI" id="CHEBI:58332"/>
    </ligand>
</feature>
<evidence type="ECO:0000256" key="12">
    <source>
        <dbReference type="ARBA" id="ARBA00023136"/>
    </source>
</evidence>
<dbReference type="Pfam" id="PF01066">
    <property type="entry name" value="CDP-OH_P_transf"/>
    <property type="match status" value="1"/>
</dbReference>
<keyword evidence="6 17" id="KW-1003">Cell membrane</keyword>
<evidence type="ECO:0000256" key="6">
    <source>
        <dbReference type="ARBA" id="ARBA00022475"/>
    </source>
</evidence>
<keyword evidence="17" id="KW-0444">Lipid biosynthesis</keyword>
<feature type="active site" description="Proton acceptor" evidence="17">
    <location>
        <position position="90"/>
    </location>
</feature>
<gene>
    <name evidence="19" type="ORF">FB473_001501</name>
</gene>
<feature type="binding site" evidence="17">
    <location>
        <position position="65"/>
    </location>
    <ligand>
        <name>Mg(2+)</name>
        <dbReference type="ChEBI" id="CHEBI:18420"/>
        <label>1</label>
    </ligand>
</feature>
<dbReference type="HAMAP" id="MF_02241">
    <property type="entry name" value="PIP_synthase"/>
    <property type="match status" value="1"/>
</dbReference>
<feature type="binding site" evidence="17">
    <location>
        <position position="86"/>
    </location>
    <ligand>
        <name>Mg(2+)</name>
        <dbReference type="ChEBI" id="CHEBI:18420"/>
        <label>2</label>
    </ligand>
</feature>